<keyword evidence="1" id="KW-1133">Transmembrane helix</keyword>
<dbReference type="GeneID" id="108568401"/>
<dbReference type="RefSeq" id="XP_017784954.1">
    <property type="nucleotide sequence ID" value="XM_017929465.1"/>
</dbReference>
<dbReference type="Proteomes" id="UP000695000">
    <property type="component" value="Unplaced"/>
</dbReference>
<organism evidence="2 3">
    <name type="scientific">Nicrophorus vespilloides</name>
    <name type="common">Boreal carrion beetle</name>
    <dbReference type="NCBI Taxonomy" id="110193"/>
    <lineage>
        <taxon>Eukaryota</taxon>
        <taxon>Metazoa</taxon>
        <taxon>Ecdysozoa</taxon>
        <taxon>Arthropoda</taxon>
        <taxon>Hexapoda</taxon>
        <taxon>Insecta</taxon>
        <taxon>Pterygota</taxon>
        <taxon>Neoptera</taxon>
        <taxon>Endopterygota</taxon>
        <taxon>Coleoptera</taxon>
        <taxon>Polyphaga</taxon>
        <taxon>Staphyliniformia</taxon>
        <taxon>Silphidae</taxon>
        <taxon>Nicrophorinae</taxon>
        <taxon>Nicrophorus</taxon>
    </lineage>
</organism>
<keyword evidence="1" id="KW-0812">Transmembrane</keyword>
<dbReference type="PANTHER" id="PTHR36694:SF11">
    <property type="entry name" value="LP21121P-RELATED"/>
    <property type="match status" value="1"/>
</dbReference>
<feature type="transmembrane region" description="Helical" evidence="1">
    <location>
        <begin position="7"/>
        <end position="34"/>
    </location>
</feature>
<reference evidence="3" key="1">
    <citation type="submission" date="2025-08" db="UniProtKB">
        <authorList>
            <consortium name="RefSeq"/>
        </authorList>
    </citation>
    <scope>IDENTIFICATION</scope>
    <source>
        <tissue evidence="3">Whole Larva</tissue>
    </source>
</reference>
<protein>
    <submittedName>
        <fullName evidence="3">Uncharacterized protein LOC108568401</fullName>
    </submittedName>
</protein>
<evidence type="ECO:0000313" key="3">
    <source>
        <dbReference type="RefSeq" id="XP_017784954.1"/>
    </source>
</evidence>
<feature type="transmembrane region" description="Helical" evidence="1">
    <location>
        <begin position="71"/>
        <end position="93"/>
    </location>
</feature>
<evidence type="ECO:0000256" key="1">
    <source>
        <dbReference type="SAM" id="Phobius"/>
    </source>
</evidence>
<evidence type="ECO:0000313" key="2">
    <source>
        <dbReference type="Proteomes" id="UP000695000"/>
    </source>
</evidence>
<feature type="transmembrane region" description="Helical" evidence="1">
    <location>
        <begin position="100"/>
        <end position="123"/>
    </location>
</feature>
<gene>
    <name evidence="3" type="primary">LOC108568401</name>
</gene>
<sequence>MALLTRFFFWFSVRLGSIIVAIISLVQASIWLMITIISLDNKEDLVDFLRKTILVTEGPINKFINDPKVGLIIFAIFFTLLIISCLLTILGALKCNHLLVYPFLTLFFIYILFMLLIHVFLMLDLKHNNNGLGSLILYSNLGAIVLLILLYHWLTVLSFGQIVKELQKEIDERIEMREEFKKRFIGHFEDF</sequence>
<accession>A0ABM1NDQ4</accession>
<feature type="transmembrane region" description="Helical" evidence="1">
    <location>
        <begin position="135"/>
        <end position="154"/>
    </location>
</feature>
<keyword evidence="2" id="KW-1185">Reference proteome</keyword>
<proteinExistence type="predicted"/>
<keyword evidence="1" id="KW-0472">Membrane</keyword>
<dbReference type="PANTHER" id="PTHR36694">
    <property type="entry name" value="PASIFLORA 1, ISOFORM A-RELATED"/>
    <property type="match status" value="1"/>
</dbReference>
<name>A0ABM1NDQ4_NICVS</name>